<dbReference type="Proteomes" id="UP000003075">
    <property type="component" value="Unassembled WGS sequence"/>
</dbReference>
<gene>
    <name evidence="2" type="ORF">AWRIB429_2102</name>
</gene>
<comment type="caution">
    <text evidence="2">The sequence shown here is derived from an EMBL/GenBank/DDBJ whole genome shotgun (WGS) entry which is preliminary data.</text>
</comment>
<reference evidence="2 3" key="1">
    <citation type="journal article" date="2010" name="Appl. Microbiol. Biotechnol.">
        <title>Genotypic diversity in Oenococcus oeni by high-density microarray comparative genome hybridization and whole genome sequencing.</title>
        <authorList>
            <person name="Borneman A.R."/>
            <person name="Bartowsky E.J."/>
            <person name="McCarthy J."/>
            <person name="Chambers P.J."/>
        </authorList>
    </citation>
    <scope>NUCLEOTIDE SEQUENCE [LARGE SCALE GENOMIC DNA]</scope>
    <source>
        <strain evidence="2 3">AWRIB429</strain>
    </source>
</reference>
<dbReference type="EMBL" id="ACSE01000041">
    <property type="protein sequence ID" value="EFD87360.1"/>
    <property type="molecule type" value="Genomic_DNA"/>
</dbReference>
<accession>D3LCM3</accession>
<feature type="compositionally biased region" description="Basic and acidic residues" evidence="1">
    <location>
        <begin position="24"/>
        <end position="35"/>
    </location>
</feature>
<sequence>MAGGELVGLRQYPVRIVVNGVGRPEVKPRAQERYHQQRRHPEHTGQVTDAANEQAED</sequence>
<organism evidence="2 3">
    <name type="scientific">Oenococcus oeni AWRIB429</name>
    <dbReference type="NCBI Taxonomy" id="655225"/>
    <lineage>
        <taxon>Bacteria</taxon>
        <taxon>Bacillati</taxon>
        <taxon>Bacillota</taxon>
        <taxon>Bacilli</taxon>
        <taxon>Lactobacillales</taxon>
        <taxon>Lactobacillaceae</taxon>
        <taxon>Oenococcus</taxon>
    </lineage>
</organism>
<protein>
    <submittedName>
        <fullName evidence="2">Uncharacterized protein</fullName>
    </submittedName>
</protein>
<evidence type="ECO:0000313" key="2">
    <source>
        <dbReference type="EMBL" id="EFD87360.1"/>
    </source>
</evidence>
<dbReference type="AlphaFoldDB" id="D3LCM3"/>
<evidence type="ECO:0000256" key="1">
    <source>
        <dbReference type="SAM" id="MobiDB-lite"/>
    </source>
</evidence>
<proteinExistence type="predicted"/>
<name>D3LCM3_OENOE</name>
<evidence type="ECO:0000313" key="3">
    <source>
        <dbReference type="Proteomes" id="UP000003075"/>
    </source>
</evidence>
<feature type="region of interest" description="Disordered" evidence="1">
    <location>
        <begin position="21"/>
        <end position="57"/>
    </location>
</feature>